<reference evidence="1" key="1">
    <citation type="submission" date="2022-08" db="EMBL/GenBank/DDBJ databases">
        <authorList>
            <person name="Dzunkova M."/>
            <person name="La Clair J."/>
            <person name="Tyml T."/>
            <person name="Doud D."/>
            <person name="Schulz F."/>
            <person name="Piquer S."/>
            <person name="Porcel Sanchis D."/>
            <person name="Osborn A."/>
            <person name="Robinson D."/>
            <person name="Louie K.B."/>
            <person name="Bowen B.P."/>
            <person name="Bowers R."/>
            <person name="Lee J."/>
            <person name="Arnau Llombart V."/>
            <person name="Diaz Villanueva W."/>
            <person name="Gosliner T."/>
            <person name="Northen T."/>
            <person name="Cheng J.-F."/>
            <person name="Burkart M.D."/>
            <person name="Woyke T."/>
        </authorList>
    </citation>
    <scope>NUCLEOTIDE SEQUENCE</scope>
    <source>
        <strain evidence="1">Df01</strain>
    </source>
</reference>
<reference evidence="1" key="2">
    <citation type="journal article" date="2023" name="Microbiome">
        <title>Synthase-selected sorting approach identifies a beta-lactone synthase in a nudibranch symbiotic bacterium.</title>
        <authorList>
            <person name="Dzunkova M."/>
            <person name="La Clair J.J."/>
            <person name="Tyml T."/>
            <person name="Doud D."/>
            <person name="Schulz F."/>
            <person name="Piquer-Esteban S."/>
            <person name="Porcel Sanchis D."/>
            <person name="Osborn A."/>
            <person name="Robinson D."/>
            <person name="Louie K.B."/>
            <person name="Bowen B.P."/>
            <person name="Bowers R.M."/>
            <person name="Lee J."/>
            <person name="Arnau V."/>
            <person name="Diaz-Villanueva W."/>
            <person name="Stepanauskas R."/>
            <person name="Gosliner T."/>
            <person name="Date S.V."/>
            <person name="Northen T.R."/>
            <person name="Cheng J.F."/>
            <person name="Burkart M.D."/>
            <person name="Woyke T."/>
        </authorList>
    </citation>
    <scope>NUCLEOTIDE SEQUENCE</scope>
    <source>
        <strain evidence="1">Df01</strain>
    </source>
</reference>
<dbReference type="SUPFAM" id="SSF161266">
    <property type="entry name" value="Gam-like"/>
    <property type="match status" value="1"/>
</dbReference>
<keyword evidence="2" id="KW-1185">Reference proteome</keyword>
<evidence type="ECO:0000313" key="2">
    <source>
        <dbReference type="Proteomes" id="UP001168167"/>
    </source>
</evidence>
<dbReference type="Proteomes" id="UP001168167">
    <property type="component" value="Unassembled WGS sequence"/>
</dbReference>
<accession>A0ABT7QM97</accession>
<name>A0ABT7QM97_9GAMM</name>
<sequence>MNHEHHINQLAEAHNQNIIALATLGSKIEAAEAKVREAKKTDLDKLLRAEIETRVALYNAIVDSDPSLWQSKKTRSVGAIKYGLQKERTTINIPDEIATIAKLREIYGIDAKRFINIIEKIKKTAVHDLPDDEAKSAGIKVQLGDENAIFVKTTITLPNVIKQIMADGWTDSENA</sequence>
<comment type="caution">
    <text evidence="1">The sequence shown here is derived from an EMBL/GenBank/DDBJ whole genome shotgun (WGS) entry which is preliminary data.</text>
</comment>
<dbReference type="EMBL" id="JANQAO010000003">
    <property type="protein sequence ID" value="MDM5147830.1"/>
    <property type="molecule type" value="Genomic_DNA"/>
</dbReference>
<proteinExistence type="predicted"/>
<organism evidence="1 2">
    <name type="scientific">Candidatus Doriopsillibacter californiensis</name>
    <dbReference type="NCBI Taxonomy" id="2970740"/>
    <lineage>
        <taxon>Bacteria</taxon>
        <taxon>Pseudomonadati</taxon>
        <taxon>Pseudomonadota</taxon>
        <taxon>Gammaproteobacteria</taxon>
        <taxon>Candidatus Tethybacterales</taxon>
        <taxon>Candidatus Persebacteraceae</taxon>
        <taxon>Candidatus Doriopsillibacter</taxon>
    </lineage>
</organism>
<protein>
    <submittedName>
        <fullName evidence="1">Host-nuclease inhibitor Gam family protein</fullName>
    </submittedName>
</protein>
<evidence type="ECO:0000313" key="1">
    <source>
        <dbReference type="EMBL" id="MDM5147830.1"/>
    </source>
</evidence>
<gene>
    <name evidence="1" type="ORF">NQX30_05545</name>
</gene>